<dbReference type="GO" id="GO:0005730">
    <property type="term" value="C:nucleolus"/>
    <property type="evidence" value="ECO:0007669"/>
    <property type="project" value="InterPro"/>
</dbReference>
<comment type="similarity">
    <text evidence="3">Belongs to the ligand-gated ion channel (TC 1.A.9) family. Gamma-aminobutyric acid receptor (TC 1.A.9.5) subfamily.</text>
</comment>
<feature type="transmembrane region" description="Helical" evidence="23">
    <location>
        <begin position="297"/>
        <end position="320"/>
    </location>
</feature>
<keyword evidence="7" id="KW-0732">Signal</keyword>
<keyword evidence="16" id="KW-0868">Chloride</keyword>
<keyword evidence="12" id="KW-1015">Disulfide bond</keyword>
<dbReference type="InterPro" id="IPR016024">
    <property type="entry name" value="ARM-type_fold"/>
</dbReference>
<evidence type="ECO:0000259" key="25">
    <source>
        <dbReference type="Pfam" id="PF02931"/>
    </source>
</evidence>
<keyword evidence="5" id="KW-1003">Cell membrane</keyword>
<feature type="compositionally biased region" description="Acidic residues" evidence="24">
    <location>
        <begin position="948"/>
        <end position="962"/>
    </location>
</feature>
<dbReference type="GO" id="GO:0005230">
    <property type="term" value="F:extracellular ligand-gated monoatomic ion channel activity"/>
    <property type="evidence" value="ECO:0007669"/>
    <property type="project" value="InterPro"/>
</dbReference>
<evidence type="ECO:0000256" key="7">
    <source>
        <dbReference type="ARBA" id="ARBA00022729"/>
    </source>
</evidence>
<evidence type="ECO:0000259" key="26">
    <source>
        <dbReference type="Pfam" id="PF02932"/>
    </source>
</evidence>
<name>A0A915PSG0_9BILA</name>
<feature type="transmembrane region" description="Helical" evidence="23">
    <location>
        <begin position="232"/>
        <end position="256"/>
    </location>
</feature>
<dbReference type="Pfam" id="PF02932">
    <property type="entry name" value="Neur_chan_memb"/>
    <property type="match status" value="1"/>
</dbReference>
<feature type="compositionally biased region" description="Acidic residues" evidence="24">
    <location>
        <begin position="983"/>
        <end position="1001"/>
    </location>
</feature>
<evidence type="ECO:0000256" key="3">
    <source>
        <dbReference type="ARBA" id="ARBA00010180"/>
    </source>
</evidence>
<evidence type="ECO:0000256" key="8">
    <source>
        <dbReference type="ARBA" id="ARBA00022989"/>
    </source>
</evidence>
<dbReference type="Proteomes" id="UP000887581">
    <property type="component" value="Unplaced"/>
</dbReference>
<keyword evidence="19" id="KW-1071">Ligand-gated ion channel</keyword>
<organism evidence="27 28">
    <name type="scientific">Setaria digitata</name>
    <dbReference type="NCBI Taxonomy" id="48799"/>
    <lineage>
        <taxon>Eukaryota</taxon>
        <taxon>Metazoa</taxon>
        <taxon>Ecdysozoa</taxon>
        <taxon>Nematoda</taxon>
        <taxon>Chromadorea</taxon>
        <taxon>Rhabditida</taxon>
        <taxon>Spirurina</taxon>
        <taxon>Spiruromorpha</taxon>
        <taxon>Filarioidea</taxon>
        <taxon>Setariidae</taxon>
        <taxon>Setaria</taxon>
    </lineage>
</organism>
<dbReference type="InterPro" id="IPR018000">
    <property type="entry name" value="Neurotransmitter_ion_chnl_CS"/>
</dbReference>
<dbReference type="Pfam" id="PF04931">
    <property type="entry name" value="DNA_pol_phi"/>
    <property type="match status" value="2"/>
</dbReference>
<reference evidence="28" key="1">
    <citation type="submission" date="2022-11" db="UniProtKB">
        <authorList>
            <consortium name="WormBaseParasite"/>
        </authorList>
    </citation>
    <scope>IDENTIFICATION</scope>
</reference>
<evidence type="ECO:0000256" key="9">
    <source>
        <dbReference type="ARBA" id="ARBA00023018"/>
    </source>
</evidence>
<keyword evidence="11 23" id="KW-0472">Membrane</keyword>
<keyword evidence="18" id="KW-0628">Postsynaptic cell membrane</keyword>
<dbReference type="CDD" id="cd19049">
    <property type="entry name" value="LGIC_TM_anion"/>
    <property type="match status" value="1"/>
</dbReference>
<evidence type="ECO:0000256" key="15">
    <source>
        <dbReference type="ARBA" id="ARBA00023180"/>
    </source>
</evidence>
<evidence type="ECO:0000256" key="13">
    <source>
        <dbReference type="ARBA" id="ARBA00023170"/>
    </source>
</evidence>
<dbReference type="InterPro" id="IPR006202">
    <property type="entry name" value="Neur_chan_lig-bd"/>
</dbReference>
<keyword evidence="14" id="KW-0869">Chloride channel</keyword>
<evidence type="ECO:0000256" key="1">
    <source>
        <dbReference type="ARBA" id="ARBA00004123"/>
    </source>
</evidence>
<keyword evidence="6 23" id="KW-0812">Transmembrane</keyword>
<dbReference type="PANTHER" id="PTHR13213:SF2">
    <property type="entry name" value="MYB-BINDING PROTEIN 1A"/>
    <property type="match status" value="1"/>
</dbReference>
<comment type="subcellular location">
    <subcellularLocation>
        <location evidence="1">Nucleus</location>
    </subcellularLocation>
    <subcellularLocation>
        <location evidence="21">Postsynaptic cell membrane</location>
        <topology evidence="21">Multi-pass membrane protein</topology>
    </subcellularLocation>
</comment>
<dbReference type="PRINTS" id="PR00253">
    <property type="entry name" value="GABAARECEPTR"/>
</dbReference>
<evidence type="ECO:0000256" key="16">
    <source>
        <dbReference type="ARBA" id="ARBA00023214"/>
    </source>
</evidence>
<keyword evidence="4 23" id="KW-0813">Transport</keyword>
<dbReference type="GO" id="GO:0045211">
    <property type="term" value="C:postsynaptic membrane"/>
    <property type="evidence" value="ECO:0007669"/>
    <property type="project" value="UniProtKB-SubCell"/>
</dbReference>
<dbReference type="InterPro" id="IPR036734">
    <property type="entry name" value="Neur_chan_lig-bd_sf"/>
</dbReference>
<evidence type="ECO:0000256" key="24">
    <source>
        <dbReference type="SAM" id="MobiDB-lite"/>
    </source>
</evidence>
<dbReference type="FunFam" id="2.70.170.10:FF:000021">
    <property type="entry name" value="Gamma-aminobutyric acid receptor isoform 3b"/>
    <property type="match status" value="1"/>
</dbReference>
<evidence type="ECO:0000256" key="21">
    <source>
        <dbReference type="ARBA" id="ARBA00034104"/>
    </source>
</evidence>
<dbReference type="GO" id="GO:0004888">
    <property type="term" value="F:transmembrane signaling receptor activity"/>
    <property type="evidence" value="ECO:0007669"/>
    <property type="project" value="InterPro"/>
</dbReference>
<keyword evidence="9" id="KW-0770">Synapse</keyword>
<dbReference type="GO" id="GO:0003714">
    <property type="term" value="F:transcription corepressor activity"/>
    <property type="evidence" value="ECO:0007669"/>
    <property type="project" value="TreeGrafter"/>
</dbReference>
<evidence type="ECO:0000256" key="20">
    <source>
        <dbReference type="ARBA" id="ARBA00023303"/>
    </source>
</evidence>
<feature type="transmembrane region" description="Helical" evidence="23">
    <location>
        <begin position="265"/>
        <end position="285"/>
    </location>
</feature>
<feature type="region of interest" description="Disordered" evidence="24">
    <location>
        <begin position="941"/>
        <end position="1031"/>
    </location>
</feature>
<protein>
    <recommendedName>
        <fullName evidence="22">Gamma-aminobutyric acid receptor subunit beta</fullName>
    </recommendedName>
</protein>
<keyword evidence="20 23" id="KW-0407">Ion channel</keyword>
<dbReference type="SUPFAM" id="SSF90112">
    <property type="entry name" value="Neurotransmitter-gated ion-channel transmembrane pore"/>
    <property type="match status" value="1"/>
</dbReference>
<dbReference type="Pfam" id="PF02931">
    <property type="entry name" value="Neur_chan_LBD"/>
    <property type="match status" value="1"/>
</dbReference>
<evidence type="ECO:0000256" key="22">
    <source>
        <dbReference type="ARBA" id="ARBA00071250"/>
    </source>
</evidence>
<dbReference type="InterPro" id="IPR006029">
    <property type="entry name" value="Neurotrans-gated_channel_TM"/>
</dbReference>
<evidence type="ECO:0000313" key="28">
    <source>
        <dbReference type="WBParaSite" id="sdigi.contig229.g6406.t1"/>
    </source>
</evidence>
<dbReference type="PROSITE" id="PS00236">
    <property type="entry name" value="NEUROTR_ION_CHANNEL"/>
    <property type="match status" value="1"/>
</dbReference>
<dbReference type="PRINTS" id="PR00252">
    <property type="entry name" value="NRIONCHANNEL"/>
</dbReference>
<evidence type="ECO:0000256" key="19">
    <source>
        <dbReference type="ARBA" id="ARBA00023286"/>
    </source>
</evidence>
<evidence type="ECO:0000256" key="5">
    <source>
        <dbReference type="ARBA" id="ARBA00022475"/>
    </source>
</evidence>
<evidence type="ECO:0000256" key="23">
    <source>
        <dbReference type="RuleBase" id="RU000687"/>
    </source>
</evidence>
<keyword evidence="17" id="KW-0539">Nucleus</keyword>
<evidence type="ECO:0000256" key="6">
    <source>
        <dbReference type="ARBA" id="ARBA00022692"/>
    </source>
</evidence>
<feature type="domain" description="Neurotransmitter-gated ion-channel transmembrane" evidence="26">
    <location>
        <begin position="239"/>
        <end position="445"/>
    </location>
</feature>
<evidence type="ECO:0000313" key="27">
    <source>
        <dbReference type="Proteomes" id="UP000887581"/>
    </source>
</evidence>
<evidence type="ECO:0000256" key="2">
    <source>
        <dbReference type="ARBA" id="ARBA00006809"/>
    </source>
</evidence>
<dbReference type="InterPro" id="IPR036719">
    <property type="entry name" value="Neuro-gated_channel_TM_sf"/>
</dbReference>
<dbReference type="WBParaSite" id="sdigi.contig229.g6406.t1">
    <property type="protein sequence ID" value="sdigi.contig229.g6406.t1"/>
    <property type="gene ID" value="sdigi.contig229.g6406"/>
</dbReference>
<accession>A0A915PSG0</accession>
<dbReference type="SUPFAM" id="SSF48371">
    <property type="entry name" value="ARM repeat"/>
    <property type="match status" value="1"/>
</dbReference>
<evidence type="ECO:0000256" key="10">
    <source>
        <dbReference type="ARBA" id="ARBA00023065"/>
    </source>
</evidence>
<keyword evidence="8 23" id="KW-1133">Transmembrane helix</keyword>
<feature type="domain" description="Neurotransmitter-gated ion-channel ligand-binding" evidence="25">
    <location>
        <begin position="20"/>
        <end position="231"/>
    </location>
</feature>
<feature type="transmembrane region" description="Helical" evidence="23">
    <location>
        <begin position="837"/>
        <end position="856"/>
    </location>
</feature>
<dbReference type="GO" id="GO:0043565">
    <property type="term" value="F:sequence-specific DNA binding"/>
    <property type="evidence" value="ECO:0007669"/>
    <property type="project" value="TreeGrafter"/>
</dbReference>
<dbReference type="Gene3D" id="1.20.58.390">
    <property type="entry name" value="Neurotransmitter-gated ion-channel transmembrane domain"/>
    <property type="match status" value="1"/>
</dbReference>
<evidence type="ECO:0000256" key="18">
    <source>
        <dbReference type="ARBA" id="ARBA00023257"/>
    </source>
</evidence>
<dbReference type="GO" id="GO:0005254">
    <property type="term" value="F:chloride channel activity"/>
    <property type="evidence" value="ECO:0007669"/>
    <property type="project" value="UniProtKB-KW"/>
</dbReference>
<evidence type="ECO:0000256" key="17">
    <source>
        <dbReference type="ARBA" id="ARBA00023242"/>
    </source>
</evidence>
<dbReference type="Gene3D" id="2.70.170.10">
    <property type="entry name" value="Neurotransmitter-gated ion-channel ligand-binding domain"/>
    <property type="match status" value="1"/>
</dbReference>
<dbReference type="InterPro" id="IPR038050">
    <property type="entry name" value="Neuro_actylchol_rec"/>
</dbReference>
<keyword evidence="10 23" id="KW-0406">Ion transport</keyword>
<dbReference type="GO" id="GO:0003723">
    <property type="term" value="F:RNA binding"/>
    <property type="evidence" value="ECO:0007669"/>
    <property type="project" value="TreeGrafter"/>
</dbReference>
<dbReference type="PANTHER" id="PTHR13213">
    <property type="entry name" value="MYB-BINDING PROTEIN 1A FAMILY MEMBER"/>
    <property type="match status" value="1"/>
</dbReference>
<dbReference type="NCBIfam" id="TIGR00860">
    <property type="entry name" value="LIC"/>
    <property type="match status" value="1"/>
</dbReference>
<evidence type="ECO:0000256" key="14">
    <source>
        <dbReference type="ARBA" id="ARBA00023173"/>
    </source>
</evidence>
<dbReference type="InterPro" id="IPR006028">
    <property type="entry name" value="GABAA/Glycine_rcpt"/>
</dbReference>
<proteinExistence type="inferred from homology"/>
<dbReference type="SUPFAM" id="SSF63712">
    <property type="entry name" value="Nicotinic receptor ligand binding domain-like"/>
    <property type="match status" value="1"/>
</dbReference>
<keyword evidence="13" id="KW-0675">Receptor</keyword>
<keyword evidence="27" id="KW-1185">Reference proteome</keyword>
<evidence type="ECO:0000256" key="4">
    <source>
        <dbReference type="ARBA" id="ARBA00022448"/>
    </source>
</evidence>
<evidence type="ECO:0000256" key="11">
    <source>
        <dbReference type="ARBA" id="ARBA00023136"/>
    </source>
</evidence>
<comment type="similarity">
    <text evidence="2">Belongs to the MYBBP1A family.</text>
</comment>
<evidence type="ECO:0000256" key="12">
    <source>
        <dbReference type="ARBA" id="ARBA00023157"/>
    </source>
</evidence>
<dbReference type="GO" id="GO:0034707">
    <property type="term" value="C:chloride channel complex"/>
    <property type="evidence" value="ECO:0007669"/>
    <property type="project" value="UniProtKB-KW"/>
</dbReference>
<sequence>MKAFRLIDDECDSHTKKISEILDTLIDNKTYDKRLRPNYGTEPVNVGITIHVSSVSAVSEVNMDFTIDFYLRQTWNDPRLAFRHYLYGIFENDIDSLTVGVDYLQKLWKPDTFFPNEKKSYFHITTTHNSFLRIYPNGNVFTSQRLTVTATCNMKLQLFPMDSQRCKLEIESYGYSALDIVYYFNNSKAISKSDFELPQFVLVDMQVASRNIVLSSGNYSRLTCAFLFKRNIGFYIIQIYLPSTLIVVISWVSFWLNRDATPARVALSVLTILTMTTLTATTNASLPKVSYVKSIDIFLGVSFVMVFSSLLEFAAVGYISKRIKVIEKKRQDMQRKLSNIQELREATVSNYFYTMPSATDNAIIPLYHPFYSSRDKNSNLYNGGEINPPVILKKGECQCPIPPPSPTSIIHIEEKPKEEYMLLFCVIRPSEIDKYSRSIFPLIIIYTDIMVNISQDLLDRFYDLADFEENRRHTAILSILDQFEKNGSYCIERLVAGLASSRAAARLGYSNALTIILSSFGKDWPIEMLLKLADEKLPLNKESPGSVLGQHLLHLALVNSNAYSQALCEIGKREMSLAEKQSGLSYAITDLLAQCSNKLGEKKFAKEFWPFVKENVTKPLDSLSPEWFYFALNVMEKHSDTLKTEVSFLSSSGQLFIADKDFDMVINILKVISRALPFINTMLHQIDFEPIESLTTKEWRSTDTAKLLDSFDRIGGGNFDEFIGGNVKITEKILFRLRDDVHSIVIEALKEGGWRLRRIANVFLHWPTDIREIVLKLLFEHGNWTEEIRNAFCSSVASLFTVNVRAGRSVTSTYKAEHKKLLQKLVKKQDIGVKLPITSNGILSIFLNVIALWIAAASDSNERQAYLRDFAETRAISEKMAENDSDSIAVLNDLLLSLLSRPHRYHRSVVHYVFASFIPKMNLENILQIFETINLSNEELMQEKDASESDDEDGGDYEDSEQTSEKNEIINNGGAIERHEETDVSEYDEENEEESEVDEEFISNLKSALGPAAERSDDDSDENSASSTVSDETMFRLDEGLAAVFRKKRKNSRTLNATLVEQAQQLRAKCFDLLLIAVSHQEGTYKAADLILPLIECAQQALRRKDSELTFKKATNLLEIIIKHKKSELNEESAIKLLDELVLAASQTVNPVMRSIFGSVAGCYDAKENVVAVNMRVKVVELLEKYMSDKNNQLLIEIVAAPFIKYPHALLNELPRIIDFAFDKNIRTFQRVEALSCAVAFLRKDLVKGKESDQQKMWKKITKCLCLFASKFFSELNLDDSKPRFFAYLVRVLTSFASITDESNKKRLQQSLVGALKELCNNAELWKMSDRLRRFNGTSQSICGRKALASLKYLLSILEH</sequence>
<dbReference type="InterPro" id="IPR007015">
    <property type="entry name" value="DNA_pol_V/MYBBP1A"/>
</dbReference>
<dbReference type="FunFam" id="1.20.58.390:FF:000067">
    <property type="entry name" value="Glycine receptor subunit alpha-2"/>
    <property type="match status" value="1"/>
</dbReference>
<keyword evidence="15" id="KW-0325">Glycoprotein</keyword>
<dbReference type="InterPro" id="IPR006201">
    <property type="entry name" value="Neur_channel"/>
</dbReference>